<protein>
    <submittedName>
        <fullName evidence="2">Uncharacterized protein</fullName>
    </submittedName>
</protein>
<organism evidence="2 3">
    <name type="scientific">Gluconacetobacter diazotrophicus</name>
    <name type="common">Acetobacter diazotrophicus</name>
    <dbReference type="NCBI Taxonomy" id="33996"/>
    <lineage>
        <taxon>Bacteria</taxon>
        <taxon>Pseudomonadati</taxon>
        <taxon>Pseudomonadota</taxon>
        <taxon>Alphaproteobacteria</taxon>
        <taxon>Acetobacterales</taxon>
        <taxon>Acetobacteraceae</taxon>
        <taxon>Gluconacetobacter</taxon>
    </lineage>
</organism>
<keyword evidence="1" id="KW-0472">Membrane</keyword>
<dbReference type="RefSeq" id="WP_012228014.1">
    <property type="nucleotide sequence ID" value="NZ_JABEQG010000013.1"/>
</dbReference>
<dbReference type="AlphaFoldDB" id="A0A7W4I4Z8"/>
<evidence type="ECO:0000256" key="1">
    <source>
        <dbReference type="SAM" id="Phobius"/>
    </source>
</evidence>
<accession>A0A7W4I4Z8</accession>
<keyword evidence="1" id="KW-1133">Transmembrane helix</keyword>
<dbReference type="Proteomes" id="UP000550787">
    <property type="component" value="Unassembled WGS sequence"/>
</dbReference>
<dbReference type="EMBL" id="JABEQG010000013">
    <property type="protein sequence ID" value="MBB2156424.1"/>
    <property type="molecule type" value="Genomic_DNA"/>
</dbReference>
<evidence type="ECO:0000313" key="3">
    <source>
        <dbReference type="Proteomes" id="UP000550787"/>
    </source>
</evidence>
<sequence>MQPRLTFLFACLTGCLAAIALMVAAPHYAGMARTMIGFYLGVAVIVAARNALRRAGP</sequence>
<gene>
    <name evidence="2" type="ORF">HLH33_08890</name>
</gene>
<reference evidence="2 3" key="1">
    <citation type="submission" date="2020-04" db="EMBL/GenBank/DDBJ databases">
        <title>Description of novel Gluconacetobacter.</title>
        <authorList>
            <person name="Sombolestani A."/>
        </authorList>
    </citation>
    <scope>NUCLEOTIDE SEQUENCE [LARGE SCALE GENOMIC DNA]</scope>
    <source>
        <strain evidence="2 3">LMG 7603</strain>
    </source>
</reference>
<feature type="transmembrane region" description="Helical" evidence="1">
    <location>
        <begin position="34"/>
        <end position="52"/>
    </location>
</feature>
<comment type="caution">
    <text evidence="2">The sequence shown here is derived from an EMBL/GenBank/DDBJ whole genome shotgun (WGS) entry which is preliminary data.</text>
</comment>
<proteinExistence type="predicted"/>
<name>A0A7W4I4Z8_GLUDI</name>
<keyword evidence="1" id="KW-0812">Transmembrane</keyword>
<evidence type="ECO:0000313" key="2">
    <source>
        <dbReference type="EMBL" id="MBB2156424.1"/>
    </source>
</evidence>